<dbReference type="PROSITE" id="PS51276">
    <property type="entry name" value="PEPTIDASE_C56_PFPI"/>
    <property type="match status" value="1"/>
</dbReference>
<dbReference type="InterPro" id="IPR006286">
    <property type="entry name" value="C56_PfpI-like"/>
</dbReference>
<accession>A0A0L0HA86</accession>
<gene>
    <name evidence="3" type="ORF">SPPG_07050</name>
</gene>
<dbReference type="VEuPathDB" id="FungiDB:SPPG_07050"/>
<dbReference type="CDD" id="cd03169">
    <property type="entry name" value="GATase1_PfpI_1"/>
    <property type="match status" value="1"/>
</dbReference>
<keyword evidence="4" id="KW-1185">Reference proteome</keyword>
<evidence type="ECO:0000256" key="1">
    <source>
        <dbReference type="ARBA" id="ARBA00008542"/>
    </source>
</evidence>
<reference evidence="3 4" key="1">
    <citation type="submission" date="2009-08" db="EMBL/GenBank/DDBJ databases">
        <title>The Genome Sequence of Spizellomyces punctatus strain DAOM BR117.</title>
        <authorList>
            <consortium name="The Broad Institute Genome Sequencing Platform"/>
            <person name="Russ C."/>
            <person name="Cuomo C."/>
            <person name="Shea T."/>
            <person name="Young S.K."/>
            <person name="Zeng Q."/>
            <person name="Koehrsen M."/>
            <person name="Haas B."/>
            <person name="Borodovsky M."/>
            <person name="Guigo R."/>
            <person name="Alvarado L."/>
            <person name="Berlin A."/>
            <person name="Bochicchio J."/>
            <person name="Borenstein D."/>
            <person name="Chapman S."/>
            <person name="Chen Z."/>
            <person name="Engels R."/>
            <person name="Freedman E."/>
            <person name="Gellesch M."/>
            <person name="Goldberg J."/>
            <person name="Griggs A."/>
            <person name="Gujja S."/>
            <person name="Heiman D."/>
            <person name="Hepburn T."/>
            <person name="Howarth C."/>
            <person name="Jen D."/>
            <person name="Larson L."/>
            <person name="Lewis B."/>
            <person name="Mehta T."/>
            <person name="Park D."/>
            <person name="Pearson M."/>
            <person name="Roberts A."/>
            <person name="Saif S."/>
            <person name="Shenoy N."/>
            <person name="Sisk P."/>
            <person name="Stolte C."/>
            <person name="Sykes S."/>
            <person name="Thomson T."/>
            <person name="Walk T."/>
            <person name="White J."/>
            <person name="Yandava C."/>
            <person name="Burger G."/>
            <person name="Gray M.W."/>
            <person name="Holland P.W.H."/>
            <person name="King N."/>
            <person name="Lang F.B.F."/>
            <person name="Roger A.J."/>
            <person name="Ruiz-Trillo I."/>
            <person name="Lander E."/>
            <person name="Nusbaum C."/>
        </authorList>
    </citation>
    <scope>NUCLEOTIDE SEQUENCE [LARGE SCALE GENOMIC DNA]</scope>
    <source>
        <strain evidence="3 4">DAOM BR117</strain>
    </source>
</reference>
<dbReference type="EMBL" id="KQ257463">
    <property type="protein sequence ID" value="KNC97578.1"/>
    <property type="molecule type" value="Genomic_DNA"/>
</dbReference>
<sequence length="199" mass="21799">MSERKILMIVGDFVEDYEVMVPYQALEAFGFKVDTVCPDKKPGETVITAVHDFEGFQTYTEKPGHKFQVNADLYSVVLEHYDGLFVPGGRAPEYLRLNQKVLEIVKAFFAAKKPVAAICHGLQILAAAKVLQGTECTGYPACAPEIELAGGKYKQVPATDAIVHGNLVSSPAWPGHQSLLKEFVKLLGVEIVHRKKGVA</sequence>
<dbReference type="InParanoid" id="A0A0L0HA86"/>
<dbReference type="Pfam" id="PF01965">
    <property type="entry name" value="DJ-1_PfpI"/>
    <property type="match status" value="1"/>
</dbReference>
<dbReference type="OrthoDB" id="543156at2759"/>
<dbReference type="RefSeq" id="XP_016605618.1">
    <property type="nucleotide sequence ID" value="XM_016755227.1"/>
</dbReference>
<keyword evidence="3" id="KW-0378">Hydrolase</keyword>
<dbReference type="SUPFAM" id="SSF52317">
    <property type="entry name" value="Class I glutamine amidotransferase-like"/>
    <property type="match status" value="1"/>
</dbReference>
<protein>
    <submittedName>
        <fullName evidence="3">PfpI family intracellular protease</fullName>
    </submittedName>
</protein>
<evidence type="ECO:0000259" key="2">
    <source>
        <dbReference type="Pfam" id="PF01965"/>
    </source>
</evidence>
<dbReference type="PANTHER" id="PTHR42733">
    <property type="entry name" value="DJ-1 PROTEIN"/>
    <property type="match status" value="1"/>
</dbReference>
<dbReference type="InterPro" id="IPR002818">
    <property type="entry name" value="DJ-1/PfpI"/>
</dbReference>
<dbReference type="eggNOG" id="KOG2764">
    <property type="taxonomic scope" value="Eukaryota"/>
</dbReference>
<dbReference type="GeneID" id="27690298"/>
<dbReference type="GO" id="GO:0008233">
    <property type="term" value="F:peptidase activity"/>
    <property type="evidence" value="ECO:0007669"/>
    <property type="project" value="UniProtKB-KW"/>
</dbReference>
<dbReference type="OMA" id="YAWMREF"/>
<evidence type="ECO:0000313" key="3">
    <source>
        <dbReference type="EMBL" id="KNC97578.1"/>
    </source>
</evidence>
<evidence type="ECO:0000313" key="4">
    <source>
        <dbReference type="Proteomes" id="UP000053201"/>
    </source>
</evidence>
<organism evidence="3 4">
    <name type="scientific">Spizellomyces punctatus (strain DAOM BR117)</name>
    <dbReference type="NCBI Taxonomy" id="645134"/>
    <lineage>
        <taxon>Eukaryota</taxon>
        <taxon>Fungi</taxon>
        <taxon>Fungi incertae sedis</taxon>
        <taxon>Chytridiomycota</taxon>
        <taxon>Chytridiomycota incertae sedis</taxon>
        <taxon>Chytridiomycetes</taxon>
        <taxon>Spizellomycetales</taxon>
        <taxon>Spizellomycetaceae</taxon>
        <taxon>Spizellomyces</taxon>
    </lineage>
</organism>
<dbReference type="Gene3D" id="3.40.50.880">
    <property type="match status" value="1"/>
</dbReference>
<dbReference type="AlphaFoldDB" id="A0A0L0HA86"/>
<dbReference type="PANTHER" id="PTHR42733:SF2">
    <property type="entry name" value="DJ-1_THIJ_PFPI FAMILY PROTEIN"/>
    <property type="match status" value="1"/>
</dbReference>
<proteinExistence type="inferred from homology"/>
<feature type="domain" description="DJ-1/PfpI" evidence="2">
    <location>
        <begin position="4"/>
        <end position="185"/>
    </location>
</feature>
<dbReference type="STRING" id="645134.A0A0L0HA86"/>
<comment type="similarity">
    <text evidence="1">Belongs to the peptidase C56 family.</text>
</comment>
<keyword evidence="3" id="KW-0645">Protease</keyword>
<dbReference type="GO" id="GO:0006508">
    <property type="term" value="P:proteolysis"/>
    <property type="evidence" value="ECO:0007669"/>
    <property type="project" value="UniProtKB-KW"/>
</dbReference>
<name>A0A0L0HA86_SPIPD</name>
<dbReference type="Proteomes" id="UP000053201">
    <property type="component" value="Unassembled WGS sequence"/>
</dbReference>
<dbReference type="NCBIfam" id="TIGR01382">
    <property type="entry name" value="PfpI"/>
    <property type="match status" value="1"/>
</dbReference>
<dbReference type="InterPro" id="IPR029062">
    <property type="entry name" value="Class_I_gatase-like"/>
</dbReference>